<keyword evidence="3 8" id="KW-0238">DNA-binding</keyword>
<dbReference type="SMART" id="SM00448">
    <property type="entry name" value="REC"/>
    <property type="match status" value="1"/>
</dbReference>
<sequence length="218" mass="23584">MIRVLVVDDQVLVRAGFRSILEKQPDIDVVGEAGDGTEAVHMARTLRPDLVLMDIRMPRQDGLSATEELMASASPPRIVVLTTFDADEYVYAALRVGATGFLLKDISPEDLATAVRNAMSGDAMLSPRITQRLIESFVRSPPPSGGVPEQLRGLTGREIEVLRELATGATNAEIGARLCLAETTVKTHLAHVFAKLQVRDRVQAVVLAYESGLVRPSA</sequence>
<evidence type="ECO:0000256" key="3">
    <source>
        <dbReference type="ARBA" id="ARBA00023125"/>
    </source>
</evidence>
<dbReference type="SMART" id="SM00421">
    <property type="entry name" value="HTH_LUXR"/>
    <property type="match status" value="1"/>
</dbReference>
<dbReference type="InterPro" id="IPR011006">
    <property type="entry name" value="CheY-like_superfamily"/>
</dbReference>
<dbReference type="PROSITE" id="PS50043">
    <property type="entry name" value="HTH_LUXR_2"/>
    <property type="match status" value="1"/>
</dbReference>
<evidence type="ECO:0000256" key="1">
    <source>
        <dbReference type="ARBA" id="ARBA00022553"/>
    </source>
</evidence>
<dbReference type="RefSeq" id="WP_142567905.1">
    <property type="nucleotide sequence ID" value="NZ_BMMN01000001.1"/>
</dbReference>
<dbReference type="Pfam" id="PF00196">
    <property type="entry name" value="GerE"/>
    <property type="match status" value="1"/>
</dbReference>
<dbReference type="PRINTS" id="PR00038">
    <property type="entry name" value="HTHLUXR"/>
</dbReference>
<keyword evidence="1 5" id="KW-0597">Phosphoprotein</keyword>
<keyword evidence="2" id="KW-0805">Transcription regulation</keyword>
<accession>A0A8H9GWB9</accession>
<evidence type="ECO:0000256" key="5">
    <source>
        <dbReference type="PROSITE-ProRule" id="PRU00169"/>
    </source>
</evidence>
<dbReference type="PROSITE" id="PS00622">
    <property type="entry name" value="HTH_LUXR_1"/>
    <property type="match status" value="1"/>
</dbReference>
<reference evidence="8" key="1">
    <citation type="journal article" date="2014" name="Int. J. Syst. Evol. Microbiol.">
        <title>Complete genome sequence of Corynebacterium casei LMG S-19264T (=DSM 44701T), isolated from a smear-ripened cheese.</title>
        <authorList>
            <consortium name="US DOE Joint Genome Institute (JGI-PGF)"/>
            <person name="Walter F."/>
            <person name="Albersmeier A."/>
            <person name="Kalinowski J."/>
            <person name="Ruckert C."/>
        </authorList>
    </citation>
    <scope>NUCLEOTIDE SEQUENCE</scope>
    <source>
        <strain evidence="8">CGMCC 4.7138</strain>
    </source>
</reference>
<evidence type="ECO:0000259" key="7">
    <source>
        <dbReference type="PROSITE" id="PS50110"/>
    </source>
</evidence>
<keyword evidence="4" id="KW-0804">Transcription</keyword>
<comment type="caution">
    <text evidence="8">The sequence shown here is derived from an EMBL/GenBank/DDBJ whole genome shotgun (WGS) entry which is preliminary data.</text>
</comment>
<dbReference type="GO" id="GO:0000160">
    <property type="term" value="P:phosphorelay signal transduction system"/>
    <property type="evidence" value="ECO:0007669"/>
    <property type="project" value="InterPro"/>
</dbReference>
<dbReference type="InterPro" id="IPR058245">
    <property type="entry name" value="NreC/VraR/RcsB-like_REC"/>
</dbReference>
<dbReference type="InterPro" id="IPR039420">
    <property type="entry name" value="WalR-like"/>
</dbReference>
<dbReference type="EMBL" id="BMMN01000001">
    <property type="protein sequence ID" value="GGO00385.1"/>
    <property type="molecule type" value="Genomic_DNA"/>
</dbReference>
<evidence type="ECO:0000256" key="4">
    <source>
        <dbReference type="ARBA" id="ARBA00023163"/>
    </source>
</evidence>
<evidence type="ECO:0000313" key="9">
    <source>
        <dbReference type="Proteomes" id="UP000653480"/>
    </source>
</evidence>
<evidence type="ECO:0000259" key="6">
    <source>
        <dbReference type="PROSITE" id="PS50043"/>
    </source>
</evidence>
<dbReference type="SUPFAM" id="SSF52172">
    <property type="entry name" value="CheY-like"/>
    <property type="match status" value="1"/>
</dbReference>
<gene>
    <name evidence="8" type="ORF">GCM10011574_07090</name>
</gene>
<dbReference type="OrthoDB" id="9808843at2"/>
<dbReference type="GO" id="GO:0003677">
    <property type="term" value="F:DNA binding"/>
    <property type="evidence" value="ECO:0007669"/>
    <property type="project" value="UniProtKB-KW"/>
</dbReference>
<evidence type="ECO:0000313" key="8">
    <source>
        <dbReference type="EMBL" id="GGO00385.1"/>
    </source>
</evidence>
<feature type="domain" description="HTH luxR-type" evidence="6">
    <location>
        <begin position="147"/>
        <end position="212"/>
    </location>
</feature>
<evidence type="ECO:0000256" key="2">
    <source>
        <dbReference type="ARBA" id="ARBA00023015"/>
    </source>
</evidence>
<dbReference type="SUPFAM" id="SSF46894">
    <property type="entry name" value="C-terminal effector domain of the bipartite response regulators"/>
    <property type="match status" value="1"/>
</dbReference>
<dbReference type="InterPro" id="IPR001789">
    <property type="entry name" value="Sig_transdc_resp-reg_receiver"/>
</dbReference>
<protein>
    <submittedName>
        <fullName evidence="8">DNA-binding response regulator</fullName>
    </submittedName>
</protein>
<feature type="modified residue" description="4-aspartylphosphate" evidence="5">
    <location>
        <position position="54"/>
    </location>
</feature>
<dbReference type="Proteomes" id="UP000653480">
    <property type="component" value="Unassembled WGS sequence"/>
</dbReference>
<organism evidence="8 9">
    <name type="scientific">Microbispora bryophytorum</name>
    <dbReference type="NCBI Taxonomy" id="1460882"/>
    <lineage>
        <taxon>Bacteria</taxon>
        <taxon>Bacillati</taxon>
        <taxon>Actinomycetota</taxon>
        <taxon>Actinomycetes</taxon>
        <taxon>Streptosporangiales</taxon>
        <taxon>Streptosporangiaceae</taxon>
        <taxon>Microbispora</taxon>
    </lineage>
</organism>
<dbReference type="GO" id="GO:0006355">
    <property type="term" value="P:regulation of DNA-templated transcription"/>
    <property type="evidence" value="ECO:0007669"/>
    <property type="project" value="InterPro"/>
</dbReference>
<dbReference type="PANTHER" id="PTHR43214">
    <property type="entry name" value="TWO-COMPONENT RESPONSE REGULATOR"/>
    <property type="match status" value="1"/>
</dbReference>
<dbReference type="InterPro" id="IPR016032">
    <property type="entry name" value="Sig_transdc_resp-reg_C-effctor"/>
</dbReference>
<dbReference type="InterPro" id="IPR000792">
    <property type="entry name" value="Tscrpt_reg_LuxR_C"/>
</dbReference>
<dbReference type="AlphaFoldDB" id="A0A8H9GWB9"/>
<dbReference type="CDD" id="cd17535">
    <property type="entry name" value="REC_NarL-like"/>
    <property type="match status" value="1"/>
</dbReference>
<reference evidence="8" key="2">
    <citation type="submission" date="2020-09" db="EMBL/GenBank/DDBJ databases">
        <authorList>
            <person name="Sun Q."/>
            <person name="Zhou Y."/>
        </authorList>
    </citation>
    <scope>NUCLEOTIDE SEQUENCE</scope>
    <source>
        <strain evidence="8">CGMCC 4.7138</strain>
    </source>
</reference>
<dbReference type="Pfam" id="PF00072">
    <property type="entry name" value="Response_reg"/>
    <property type="match status" value="1"/>
</dbReference>
<dbReference type="PANTHER" id="PTHR43214:SF24">
    <property type="entry name" value="TRANSCRIPTIONAL REGULATORY PROTEIN NARL-RELATED"/>
    <property type="match status" value="1"/>
</dbReference>
<dbReference type="PROSITE" id="PS50110">
    <property type="entry name" value="RESPONSE_REGULATORY"/>
    <property type="match status" value="1"/>
</dbReference>
<feature type="domain" description="Response regulatory" evidence="7">
    <location>
        <begin position="3"/>
        <end position="119"/>
    </location>
</feature>
<proteinExistence type="predicted"/>
<dbReference type="Gene3D" id="3.40.50.2300">
    <property type="match status" value="1"/>
</dbReference>
<name>A0A8H9GWB9_9ACTN</name>
<dbReference type="CDD" id="cd06170">
    <property type="entry name" value="LuxR_C_like"/>
    <property type="match status" value="1"/>
</dbReference>
<keyword evidence="9" id="KW-1185">Reference proteome</keyword>